<accession>A0ACD5WPQ3</accession>
<reference evidence="1" key="2">
    <citation type="submission" date="2025-09" db="UniProtKB">
        <authorList>
            <consortium name="EnsemblPlants"/>
        </authorList>
    </citation>
    <scope>IDENTIFICATION</scope>
</reference>
<name>A0ACD5WPQ3_AVESA</name>
<dbReference type="EnsemblPlants" id="AVESA.00010b.r2.4CG1254040.1">
    <property type="protein sequence ID" value="AVESA.00010b.r2.4CG1254040.1.CDS.1"/>
    <property type="gene ID" value="AVESA.00010b.r2.4CG1254040"/>
</dbReference>
<dbReference type="Proteomes" id="UP001732700">
    <property type="component" value="Chromosome 4C"/>
</dbReference>
<evidence type="ECO:0000313" key="2">
    <source>
        <dbReference type="Proteomes" id="UP001732700"/>
    </source>
</evidence>
<keyword evidence="2" id="KW-1185">Reference proteome</keyword>
<organism evidence="1 2">
    <name type="scientific">Avena sativa</name>
    <name type="common">Oat</name>
    <dbReference type="NCBI Taxonomy" id="4498"/>
    <lineage>
        <taxon>Eukaryota</taxon>
        <taxon>Viridiplantae</taxon>
        <taxon>Streptophyta</taxon>
        <taxon>Embryophyta</taxon>
        <taxon>Tracheophyta</taxon>
        <taxon>Spermatophyta</taxon>
        <taxon>Magnoliopsida</taxon>
        <taxon>Liliopsida</taxon>
        <taxon>Poales</taxon>
        <taxon>Poaceae</taxon>
        <taxon>BOP clade</taxon>
        <taxon>Pooideae</taxon>
        <taxon>Poodae</taxon>
        <taxon>Poeae</taxon>
        <taxon>Poeae Chloroplast Group 1 (Aveneae type)</taxon>
        <taxon>Aveninae</taxon>
        <taxon>Avena</taxon>
    </lineage>
</organism>
<protein>
    <submittedName>
        <fullName evidence="1">Uncharacterized protein</fullName>
    </submittedName>
</protein>
<sequence length="917" mass="101881">MVVVEAVAVGVVGWFVTPNIAELMRVARDCAVSRYKVFSGNKEKLGKLAQELEEIKHLLDQASTTFVQDQSRLDGLWRLKDDIHDAEELLDQFVLEIKATNGLIDGIRSNRISLSAQLAKVLKNLEKTRLKARELPQLRQSSMLRKAETGPSPVRDKRSFFGYHDEYNQLYSMLEQQPDGNSMSKVIAIVGHGGMGKTELARQAFRDAEDKFDLRIWVHAYSKNTEFELLQEIWRSVAGDRPVGEMNVTCLQNELEKLLASKRCLLVLDDVWNHESATCEVDRKHAWHALQSFTRFAGGGSRIVMTTRAKICSTTFQADASIIFLDGMKPDEITRLVNDTAANVWTHCSKIQDLLDKQVPKLKGSPLAAVEIGDELKGSPTSPNKCCEILEDIEQHLGSVLSCHLYTYRHLPPHLQRCFEFCSIFPDNWKFEREKLTRMWIAHGFVEAPQQEGPSLTMEDIARGYFDSLVGRSLFQEVEQGAGGGEATYVIHEQIHWMIRLASAKNCISISAPRSIPATVRHLSVTSACFDQLKECRTMLNNVRTLLILKNADGSGGDTTTIDKGVLKLFKGVRVLDLTQTGLTQLPGTIGKLKHVRYLGLPSTMRTLCEQLTGLLFLQTFSVSSNDGRRKEHTCQLQKFPKNLNRLVNMRHLDINTDCITNISGIGSMVKLQGSIVFKVMKGSEKEGHGVSELAKMSYLSGTLGIRGLDAVASKEEAMAARLASKGKVKVLKLEWGASDPRHVNEGPTDAAAAVLEGLEPHCDLRDLRITRYPGTTFPSWLVAMEKLTCLYLRNCRRLKALPALGGLPCLELLDMKELTIVKRIDGGFCGSSSPGAFPSLKTIVLDDMPELVAWDDMPKGAFPVLSDISIIDCPKLSLSGLALEWSRSPPEMRVKGCPAITPGTLPKGVSTCKFNY</sequence>
<reference evidence="1" key="1">
    <citation type="submission" date="2021-05" db="EMBL/GenBank/DDBJ databases">
        <authorList>
            <person name="Scholz U."/>
            <person name="Mascher M."/>
            <person name="Fiebig A."/>
        </authorList>
    </citation>
    <scope>NUCLEOTIDE SEQUENCE [LARGE SCALE GENOMIC DNA]</scope>
</reference>
<evidence type="ECO:0000313" key="1">
    <source>
        <dbReference type="EnsemblPlants" id="AVESA.00010b.r2.4CG1254040.1.CDS.1"/>
    </source>
</evidence>
<proteinExistence type="predicted"/>